<reference evidence="2 3" key="1">
    <citation type="submission" date="2019-02" db="EMBL/GenBank/DDBJ databases">
        <title>Deep-cultivation of Planctomycetes and their phenomic and genomic characterization uncovers novel biology.</title>
        <authorList>
            <person name="Wiegand S."/>
            <person name="Jogler M."/>
            <person name="Boedeker C."/>
            <person name="Pinto D."/>
            <person name="Vollmers J."/>
            <person name="Rivas-Marin E."/>
            <person name="Kohn T."/>
            <person name="Peeters S.H."/>
            <person name="Heuer A."/>
            <person name="Rast P."/>
            <person name="Oberbeckmann S."/>
            <person name="Bunk B."/>
            <person name="Jeske O."/>
            <person name="Meyerdierks A."/>
            <person name="Storesund J.E."/>
            <person name="Kallscheuer N."/>
            <person name="Luecker S."/>
            <person name="Lage O.M."/>
            <person name="Pohl T."/>
            <person name="Merkel B.J."/>
            <person name="Hornburger P."/>
            <person name="Mueller R.-W."/>
            <person name="Bruemmer F."/>
            <person name="Labrenz M."/>
            <person name="Spormann A.M."/>
            <person name="Op den Camp H."/>
            <person name="Overmann J."/>
            <person name="Amann R."/>
            <person name="Jetten M.S.M."/>
            <person name="Mascher T."/>
            <person name="Medema M.H."/>
            <person name="Devos D.P."/>
            <person name="Kaster A.-K."/>
            <person name="Ovreas L."/>
            <person name="Rohde M."/>
            <person name="Galperin M.Y."/>
            <person name="Jogler C."/>
        </authorList>
    </citation>
    <scope>NUCLEOTIDE SEQUENCE [LARGE SCALE GENOMIC DNA]</scope>
    <source>
        <strain evidence="2 3">V6</strain>
    </source>
</reference>
<protein>
    <submittedName>
        <fullName evidence="2">Uncharacterized protein</fullName>
    </submittedName>
</protein>
<dbReference type="AlphaFoldDB" id="A0A517W991"/>
<dbReference type="EMBL" id="CP036347">
    <property type="protein sequence ID" value="QDU01826.1"/>
    <property type="molecule type" value="Genomic_DNA"/>
</dbReference>
<accession>A0A517W991</accession>
<feature type="compositionally biased region" description="Basic and acidic residues" evidence="1">
    <location>
        <begin position="101"/>
        <end position="110"/>
    </location>
</feature>
<evidence type="ECO:0000313" key="3">
    <source>
        <dbReference type="Proteomes" id="UP000320722"/>
    </source>
</evidence>
<feature type="region of interest" description="Disordered" evidence="1">
    <location>
        <begin position="80"/>
        <end position="110"/>
    </location>
</feature>
<evidence type="ECO:0000256" key="1">
    <source>
        <dbReference type="SAM" id="MobiDB-lite"/>
    </source>
</evidence>
<proteinExistence type="predicted"/>
<dbReference type="Proteomes" id="UP000320722">
    <property type="component" value="Chromosome"/>
</dbReference>
<gene>
    <name evidence="2" type="ORF">V6x_15090</name>
</gene>
<evidence type="ECO:0000313" key="2">
    <source>
        <dbReference type="EMBL" id="QDU01826.1"/>
    </source>
</evidence>
<name>A0A517W991_9PLAN</name>
<sequence length="110" mass="12967">MRALEHGPQLTQMHLNQRRFFQFFTRTKITGSQCPVHFQIISQHTQRSSTQTHCKLNTSHPTLNPRFPLDPHTPFHKIINTEHHNHNNQVPKSRISPNAIRTERSEQETE</sequence>
<organism evidence="2 3">
    <name type="scientific">Gimesia chilikensis</name>
    <dbReference type="NCBI Taxonomy" id="2605989"/>
    <lineage>
        <taxon>Bacteria</taxon>
        <taxon>Pseudomonadati</taxon>
        <taxon>Planctomycetota</taxon>
        <taxon>Planctomycetia</taxon>
        <taxon>Planctomycetales</taxon>
        <taxon>Planctomycetaceae</taxon>
        <taxon>Gimesia</taxon>
    </lineage>
</organism>